<evidence type="ECO:0000256" key="7">
    <source>
        <dbReference type="SAM" id="Phobius"/>
    </source>
</evidence>
<evidence type="ECO:0000256" key="4">
    <source>
        <dbReference type="ARBA" id="ARBA00022989"/>
    </source>
</evidence>
<organism evidence="9">
    <name type="scientific">mine drainage metagenome</name>
    <dbReference type="NCBI Taxonomy" id="410659"/>
    <lineage>
        <taxon>unclassified sequences</taxon>
        <taxon>metagenomes</taxon>
        <taxon>ecological metagenomes</taxon>
    </lineage>
</organism>
<dbReference type="EMBL" id="AUZX01002073">
    <property type="protein sequence ID" value="EQD77721.1"/>
    <property type="molecule type" value="Genomic_DNA"/>
</dbReference>
<gene>
    <name evidence="9" type="ORF">B1A_02803</name>
</gene>
<dbReference type="PRINTS" id="PR01437">
    <property type="entry name" value="NUOXDRDTASE4"/>
</dbReference>
<dbReference type="AlphaFoldDB" id="T1BXM1"/>
<dbReference type="InterPro" id="IPR001750">
    <property type="entry name" value="ND/Mrp_TM"/>
</dbReference>
<evidence type="ECO:0000256" key="5">
    <source>
        <dbReference type="ARBA" id="ARBA00023002"/>
    </source>
</evidence>
<feature type="transmembrane region" description="Helical" evidence="7">
    <location>
        <begin position="304"/>
        <end position="324"/>
    </location>
</feature>
<feature type="transmembrane region" description="Helical" evidence="7">
    <location>
        <begin position="472"/>
        <end position="493"/>
    </location>
</feature>
<comment type="caution">
    <text evidence="9">The sequence shown here is derived from an EMBL/GenBank/DDBJ whole genome shotgun (WGS) entry which is preliminary data.</text>
</comment>
<protein>
    <submittedName>
        <fullName evidence="9">Hydrogenase 4 subunit B</fullName>
    </submittedName>
</protein>
<keyword evidence="4 7" id="KW-1133">Transmembrane helix</keyword>
<dbReference type="PANTHER" id="PTHR42682:SF3">
    <property type="entry name" value="FORMATE HYDROGENLYASE SUBUNIT 3-RELATED"/>
    <property type="match status" value="1"/>
</dbReference>
<dbReference type="GO" id="GO:0016491">
    <property type="term" value="F:oxidoreductase activity"/>
    <property type="evidence" value="ECO:0007669"/>
    <property type="project" value="UniProtKB-KW"/>
</dbReference>
<sequence length="706" mass="73603">MIAFLLFLALCVGGGVITLLVRDRHATVVATLFGMLAGLALLVAAAQTLAGDVWLLPLWQLPALGRLTLGADRLSGWFLLITALVAVPVFLFSARYLRHYAAQYRTAGAASIQLFLLASIGLTLTTRDVFGFLFTWEIMSALCYLAVNFEHLHDATPKAGLIMLVASEAGALLQLLALLLLAAHAGSTQFDAIAASAASIGPGLAWAVFVLSFFGFGVKAGLFPSMGWLPRAHPVAPAPASALLSGVIVNLGIYGIVRVNADLLPVAMPAAGVIVLLVGAFGAIIGILYATIETEFKRLLAHSTIENMGLVAMGIGAALIFRALNQPVFAAMALIAALLHLLNHSIAKSLLFLSAGAVDTATGTRDLNALGGLIRKLPWLAGACLAGCMMLAALPPTGGFASEWLLIQSLLRSAELAPVSVRLAFVVAGALMALTAGLALSAFTRLFAMAFLGMPRSPAAQNPTPLPASMRWALALLAAGCIALGLLPTYLVAGLGTVVGTLGLHGGGGALVPPFYAPGSALPGDFVNSFHALGAQLGSSFLPPPGLVLMHRGGTANPVVFAAAPAYLDLALVLGLLLLWLVVRVLTHARKLARQRAWDGGLPELKPQLTYTATGFGNPARVIFSAVVAPNAAHVEEETVARHFRAAIVRTERQPYALDRWVFGPLHGGARHIANAFAAMHHGKLNGYVAYALAALLLALGVSFWI</sequence>
<evidence type="ECO:0000256" key="2">
    <source>
        <dbReference type="ARBA" id="ARBA00022475"/>
    </source>
</evidence>
<feature type="transmembrane region" description="Helical" evidence="7">
    <location>
        <begin position="566"/>
        <end position="586"/>
    </location>
</feature>
<keyword evidence="2" id="KW-1003">Cell membrane</keyword>
<proteinExistence type="predicted"/>
<keyword evidence="5" id="KW-0560">Oxidoreductase</keyword>
<keyword evidence="6 7" id="KW-0472">Membrane</keyword>
<evidence type="ECO:0000256" key="1">
    <source>
        <dbReference type="ARBA" id="ARBA00004651"/>
    </source>
</evidence>
<feature type="transmembrane region" description="Helical" evidence="7">
    <location>
        <begin position="104"/>
        <end position="123"/>
    </location>
</feature>
<keyword evidence="3 7" id="KW-0812">Transmembrane</keyword>
<name>T1BXM1_9ZZZZ</name>
<reference evidence="9" key="2">
    <citation type="journal article" date="2014" name="ISME J.">
        <title>Microbial stratification in low pH oxic and suboxic macroscopic growths along an acid mine drainage.</title>
        <authorList>
            <person name="Mendez-Garcia C."/>
            <person name="Mesa V."/>
            <person name="Sprenger R.R."/>
            <person name="Richter M."/>
            <person name="Diez M.S."/>
            <person name="Solano J."/>
            <person name="Bargiela R."/>
            <person name="Golyshina O.V."/>
            <person name="Manteca A."/>
            <person name="Ramos J.L."/>
            <person name="Gallego J.R."/>
            <person name="Llorente I."/>
            <person name="Martins Dos Santos V.A."/>
            <person name="Jensen O.N."/>
            <person name="Pelaez A.I."/>
            <person name="Sanchez J."/>
            <person name="Ferrer M."/>
        </authorList>
    </citation>
    <scope>NUCLEOTIDE SEQUENCE</scope>
</reference>
<feature type="transmembrane region" description="Helical" evidence="7">
    <location>
        <begin position="379"/>
        <end position="401"/>
    </location>
</feature>
<comment type="subcellular location">
    <subcellularLocation>
        <location evidence="1">Cell membrane</location>
        <topology evidence="1">Multi-pass membrane protein</topology>
    </subcellularLocation>
</comment>
<evidence type="ECO:0000256" key="3">
    <source>
        <dbReference type="ARBA" id="ARBA00022692"/>
    </source>
</evidence>
<dbReference type="GO" id="GO:0008137">
    <property type="term" value="F:NADH dehydrogenase (ubiquinone) activity"/>
    <property type="evidence" value="ECO:0007669"/>
    <property type="project" value="InterPro"/>
</dbReference>
<feature type="transmembrane region" description="Helical" evidence="7">
    <location>
        <begin position="77"/>
        <end position="97"/>
    </location>
</feature>
<evidence type="ECO:0000259" key="8">
    <source>
        <dbReference type="Pfam" id="PF00361"/>
    </source>
</evidence>
<dbReference type="PANTHER" id="PTHR42682">
    <property type="entry name" value="HYDROGENASE-4 COMPONENT F"/>
    <property type="match status" value="1"/>
</dbReference>
<feature type="transmembrane region" description="Helical" evidence="7">
    <location>
        <begin position="688"/>
        <end position="705"/>
    </location>
</feature>
<dbReference type="GO" id="GO:0042773">
    <property type="term" value="P:ATP synthesis coupled electron transport"/>
    <property type="evidence" value="ECO:0007669"/>
    <property type="project" value="InterPro"/>
</dbReference>
<dbReference type="InterPro" id="IPR052175">
    <property type="entry name" value="ComplexI-like_HydComp"/>
</dbReference>
<feature type="transmembrane region" description="Helical" evidence="7">
    <location>
        <begin position="28"/>
        <end position="46"/>
    </location>
</feature>
<feature type="transmembrane region" description="Helical" evidence="7">
    <location>
        <begin position="129"/>
        <end position="147"/>
    </location>
</feature>
<evidence type="ECO:0000313" key="9">
    <source>
        <dbReference type="EMBL" id="EQD77721.1"/>
    </source>
</evidence>
<evidence type="ECO:0000256" key="6">
    <source>
        <dbReference type="ARBA" id="ARBA00023136"/>
    </source>
</evidence>
<accession>T1BXM1</accession>
<dbReference type="GO" id="GO:0005886">
    <property type="term" value="C:plasma membrane"/>
    <property type="evidence" value="ECO:0007669"/>
    <property type="project" value="UniProtKB-SubCell"/>
</dbReference>
<feature type="transmembrane region" description="Helical" evidence="7">
    <location>
        <begin position="159"/>
        <end position="183"/>
    </location>
</feature>
<feature type="transmembrane region" description="Helical" evidence="7">
    <location>
        <begin position="330"/>
        <end position="358"/>
    </location>
</feature>
<dbReference type="Pfam" id="PF00361">
    <property type="entry name" value="Proton_antipo_M"/>
    <property type="match status" value="1"/>
</dbReference>
<dbReference type="InterPro" id="IPR003918">
    <property type="entry name" value="NADH_UbQ_OxRdtase"/>
</dbReference>
<feature type="transmembrane region" description="Helical" evidence="7">
    <location>
        <begin position="269"/>
        <end position="292"/>
    </location>
</feature>
<feature type="domain" description="NADH:quinone oxidoreductase/Mrp antiporter transmembrane" evidence="8">
    <location>
        <begin position="128"/>
        <end position="416"/>
    </location>
</feature>
<feature type="transmembrane region" description="Helical" evidence="7">
    <location>
        <begin position="421"/>
        <end position="452"/>
    </location>
</feature>
<feature type="transmembrane region" description="Helical" evidence="7">
    <location>
        <begin position="203"/>
        <end position="223"/>
    </location>
</feature>
<reference evidence="9" key="1">
    <citation type="submission" date="2013-08" db="EMBL/GenBank/DDBJ databases">
        <authorList>
            <person name="Mendez C."/>
            <person name="Richter M."/>
            <person name="Ferrer M."/>
            <person name="Sanchez J."/>
        </authorList>
    </citation>
    <scope>NUCLEOTIDE SEQUENCE</scope>
</reference>
<feature type="transmembrane region" description="Helical" evidence="7">
    <location>
        <begin position="235"/>
        <end position="257"/>
    </location>
</feature>